<dbReference type="AlphaFoldDB" id="A0A5E7FAS7"/>
<evidence type="ECO:0000313" key="1">
    <source>
        <dbReference type="EMBL" id="VVO36578.1"/>
    </source>
</evidence>
<dbReference type="EMBL" id="CABVHP010000026">
    <property type="protein sequence ID" value="VVO36578.1"/>
    <property type="molecule type" value="Genomic_DNA"/>
</dbReference>
<dbReference type="OrthoDB" id="9982348at2"/>
<name>A0A5E7FAS7_PSEFL</name>
<protein>
    <submittedName>
        <fullName evidence="1">Uncharacterized protein</fullName>
    </submittedName>
</protein>
<reference evidence="1 2" key="1">
    <citation type="submission" date="2019-09" db="EMBL/GenBank/DDBJ databases">
        <authorList>
            <person name="Chandra G."/>
            <person name="Truman W A."/>
        </authorList>
    </citation>
    <scope>NUCLEOTIDE SEQUENCE [LARGE SCALE GENOMIC DNA]</scope>
    <source>
        <strain evidence="1">PS704</strain>
    </source>
</reference>
<proteinExistence type="predicted"/>
<gene>
    <name evidence="1" type="ORF">PS704_05444</name>
</gene>
<evidence type="ECO:0000313" key="2">
    <source>
        <dbReference type="Proteomes" id="UP000326557"/>
    </source>
</evidence>
<accession>A0A5E7FAS7</accession>
<dbReference type="RefSeq" id="WP_150639912.1">
    <property type="nucleotide sequence ID" value="NZ_CABVHP010000026.1"/>
</dbReference>
<sequence length="209" mass="23618">MKGYLIGVLGVGQIIGRRVLSGLKKLRGLKPGIENPEYLWHSPSADFDNFDFSKIGSNSLKYGWGIYFSGALEHSLRHNRSLGHVYKLPMKEIQSLTFLNYSKSLREHHSEVVRAEALKFYGATVFNNELFSKGGHTFYKDILESERLKVKDPNGCAARFLVNAGITGGFLDEFGERILVIYDTELWKKVERVNLVKGKDGKLMVESQS</sequence>
<organism evidence="1 2">
    <name type="scientific">Pseudomonas fluorescens</name>
    <dbReference type="NCBI Taxonomy" id="294"/>
    <lineage>
        <taxon>Bacteria</taxon>
        <taxon>Pseudomonadati</taxon>
        <taxon>Pseudomonadota</taxon>
        <taxon>Gammaproteobacteria</taxon>
        <taxon>Pseudomonadales</taxon>
        <taxon>Pseudomonadaceae</taxon>
        <taxon>Pseudomonas</taxon>
    </lineage>
</organism>
<dbReference type="Proteomes" id="UP000326557">
    <property type="component" value="Unassembled WGS sequence"/>
</dbReference>